<evidence type="ECO:0000256" key="1">
    <source>
        <dbReference type="SAM" id="Phobius"/>
    </source>
</evidence>
<dbReference type="GeneID" id="25145184"/>
<dbReference type="EMBL" id="CP007055">
    <property type="protein sequence ID" value="AHG00965.1"/>
    <property type="molecule type" value="Genomic_DNA"/>
</dbReference>
<feature type="transmembrane region" description="Helical" evidence="1">
    <location>
        <begin position="33"/>
        <end position="53"/>
    </location>
</feature>
<name>W0JUN5_9EURY</name>
<keyword evidence="1" id="KW-0472">Membrane</keyword>
<protein>
    <submittedName>
        <fullName evidence="3">Uncharacterized protein</fullName>
    </submittedName>
</protein>
<dbReference type="RefSeq" id="WP_049952646.1">
    <property type="nucleotide sequence ID" value="NZ_CP007055.1"/>
</dbReference>
<evidence type="ECO:0000313" key="4">
    <source>
        <dbReference type="Proteomes" id="UP000019024"/>
    </source>
</evidence>
<organism evidence="3 4">
    <name type="scientific">Halostagnicola larsenii XH-48</name>
    <dbReference type="NCBI Taxonomy" id="797299"/>
    <lineage>
        <taxon>Archaea</taxon>
        <taxon>Methanobacteriati</taxon>
        <taxon>Methanobacteriota</taxon>
        <taxon>Stenosarchaea group</taxon>
        <taxon>Halobacteria</taxon>
        <taxon>Halobacteriales</taxon>
        <taxon>Natrialbaceae</taxon>
        <taxon>Halostagnicola</taxon>
    </lineage>
</organism>
<gene>
    <name evidence="2" type="ORF">HALLA_11790</name>
    <name evidence="3" type="ORF">HALLA_12090</name>
</gene>
<dbReference type="HOGENOM" id="CLU_2313695_0_0_2"/>
<evidence type="ECO:0000313" key="3">
    <source>
        <dbReference type="EMBL" id="AHG00965.1"/>
    </source>
</evidence>
<evidence type="ECO:0000313" key="2">
    <source>
        <dbReference type="EMBL" id="AHG00916.1"/>
    </source>
</evidence>
<accession>W0JUN5</accession>
<dbReference type="KEGG" id="hlr:HALLA_12090"/>
<dbReference type="KEGG" id="hlr:HALLA_11790"/>
<sequence length="99" mass="10983">MDINWIEAVAESVKYLAGGFAGAFVTSSLDYDLPAQISFFVAGMVMLFVLVIVSRKIDPDNQDEMLEDAVRESVEETVPKAVQESIREELQVVDQQKGD</sequence>
<proteinExistence type="predicted"/>
<dbReference type="AlphaFoldDB" id="W0JUN5"/>
<dbReference type="Proteomes" id="UP000019024">
    <property type="component" value="Chromosome"/>
</dbReference>
<reference evidence="3 4" key="1">
    <citation type="submission" date="2014-01" db="EMBL/GenBank/DDBJ databases">
        <authorList>
            <consortium name="DOE Joint Genome Institute"/>
            <person name="Anderson I."/>
            <person name="Huntemann M."/>
            <person name="Han J."/>
            <person name="Chen A."/>
            <person name="Kyrpides N."/>
            <person name="Mavromatis K."/>
            <person name="Markowitz V."/>
            <person name="Palaniappan K."/>
            <person name="Ivanova N."/>
            <person name="Schaumberg A."/>
            <person name="Pati A."/>
            <person name="Liolios K."/>
            <person name="Nordberg H.P."/>
            <person name="Cantor M.N."/>
            <person name="Hua S.X."/>
            <person name="Woyke T."/>
        </authorList>
    </citation>
    <scope>NUCLEOTIDE SEQUENCE [LARGE SCALE GENOMIC DNA]</scope>
    <source>
        <strain evidence="3 4">XH-48</strain>
    </source>
</reference>
<keyword evidence="1" id="KW-1133">Transmembrane helix</keyword>
<dbReference type="STRING" id="797299.HALLA_11790"/>
<keyword evidence="4" id="KW-1185">Reference proteome</keyword>
<keyword evidence="1" id="KW-0812">Transmembrane</keyword>
<dbReference type="EMBL" id="CP007055">
    <property type="protein sequence ID" value="AHG00916.1"/>
    <property type="molecule type" value="Genomic_DNA"/>
</dbReference>